<evidence type="ECO:0000313" key="3">
    <source>
        <dbReference type="Proteomes" id="UP000245207"/>
    </source>
</evidence>
<accession>A0A2U1LKV5</accession>
<dbReference type="EMBL" id="PKPP01008846">
    <property type="protein sequence ID" value="PWA49623.1"/>
    <property type="molecule type" value="Genomic_DNA"/>
</dbReference>
<name>A0A2U1LKV5_ARTAN</name>
<organism evidence="2 3">
    <name type="scientific">Artemisia annua</name>
    <name type="common">Sweet wormwood</name>
    <dbReference type="NCBI Taxonomy" id="35608"/>
    <lineage>
        <taxon>Eukaryota</taxon>
        <taxon>Viridiplantae</taxon>
        <taxon>Streptophyta</taxon>
        <taxon>Embryophyta</taxon>
        <taxon>Tracheophyta</taxon>
        <taxon>Spermatophyta</taxon>
        <taxon>Magnoliopsida</taxon>
        <taxon>eudicotyledons</taxon>
        <taxon>Gunneridae</taxon>
        <taxon>Pentapetalae</taxon>
        <taxon>asterids</taxon>
        <taxon>campanulids</taxon>
        <taxon>Asterales</taxon>
        <taxon>Asteraceae</taxon>
        <taxon>Asteroideae</taxon>
        <taxon>Anthemideae</taxon>
        <taxon>Artemisiinae</taxon>
        <taxon>Artemisia</taxon>
    </lineage>
</organism>
<sequence length="55" mass="6265">MHDVRRIRKLKSPITTCKASRKRNIKSDGTEGAHDDDLSIRKHITEKHCVPQGIS</sequence>
<dbReference type="AlphaFoldDB" id="A0A2U1LKV5"/>
<comment type="caution">
    <text evidence="2">The sequence shown here is derived from an EMBL/GenBank/DDBJ whole genome shotgun (WGS) entry which is preliminary data.</text>
</comment>
<evidence type="ECO:0000313" key="2">
    <source>
        <dbReference type="EMBL" id="PWA49623.1"/>
    </source>
</evidence>
<dbReference type="Proteomes" id="UP000245207">
    <property type="component" value="Unassembled WGS sequence"/>
</dbReference>
<reference evidence="2 3" key="1">
    <citation type="journal article" date="2018" name="Mol. Plant">
        <title>The genome of Artemisia annua provides insight into the evolution of Asteraceae family and artemisinin biosynthesis.</title>
        <authorList>
            <person name="Shen Q."/>
            <person name="Zhang L."/>
            <person name="Liao Z."/>
            <person name="Wang S."/>
            <person name="Yan T."/>
            <person name="Shi P."/>
            <person name="Liu M."/>
            <person name="Fu X."/>
            <person name="Pan Q."/>
            <person name="Wang Y."/>
            <person name="Lv Z."/>
            <person name="Lu X."/>
            <person name="Zhang F."/>
            <person name="Jiang W."/>
            <person name="Ma Y."/>
            <person name="Chen M."/>
            <person name="Hao X."/>
            <person name="Li L."/>
            <person name="Tang Y."/>
            <person name="Lv G."/>
            <person name="Zhou Y."/>
            <person name="Sun X."/>
            <person name="Brodelius P.E."/>
            <person name="Rose J.K.C."/>
            <person name="Tang K."/>
        </authorList>
    </citation>
    <scope>NUCLEOTIDE SEQUENCE [LARGE SCALE GENOMIC DNA]</scope>
    <source>
        <strain evidence="3">cv. Huhao1</strain>
        <tissue evidence="2">Leaf</tissue>
    </source>
</reference>
<keyword evidence="3" id="KW-1185">Reference proteome</keyword>
<feature type="region of interest" description="Disordered" evidence="1">
    <location>
        <begin position="1"/>
        <end position="36"/>
    </location>
</feature>
<evidence type="ECO:0000256" key="1">
    <source>
        <dbReference type="SAM" id="MobiDB-lite"/>
    </source>
</evidence>
<feature type="compositionally biased region" description="Basic residues" evidence="1">
    <location>
        <begin position="1"/>
        <end position="11"/>
    </location>
</feature>
<gene>
    <name evidence="2" type="ORF">CTI12_AA479950</name>
</gene>
<proteinExistence type="predicted"/>
<protein>
    <submittedName>
        <fullName evidence="2">Uncharacterized protein</fullName>
    </submittedName>
</protein>
<feature type="compositionally biased region" description="Basic and acidic residues" evidence="1">
    <location>
        <begin position="25"/>
        <end position="36"/>
    </location>
</feature>